<feature type="transmembrane region" description="Helical" evidence="7">
    <location>
        <begin position="647"/>
        <end position="674"/>
    </location>
</feature>
<evidence type="ECO:0000256" key="1">
    <source>
        <dbReference type="ARBA" id="ARBA00004651"/>
    </source>
</evidence>
<feature type="transmembrane region" description="Helical" evidence="7">
    <location>
        <begin position="695"/>
        <end position="718"/>
    </location>
</feature>
<dbReference type="Proteomes" id="UP000886883">
    <property type="component" value="Unassembled WGS sequence"/>
</dbReference>
<accession>A0A9D2MTE9</accession>
<evidence type="ECO:0000313" key="10">
    <source>
        <dbReference type="EMBL" id="HJB91695.1"/>
    </source>
</evidence>
<evidence type="ECO:0000256" key="4">
    <source>
        <dbReference type="ARBA" id="ARBA00022989"/>
    </source>
</evidence>
<dbReference type="EMBL" id="DWXE01000039">
    <property type="protein sequence ID" value="HJB91695.1"/>
    <property type="molecule type" value="Genomic_DNA"/>
</dbReference>
<keyword evidence="3 7" id="KW-0812">Transmembrane</keyword>
<feature type="domain" description="MacB-like periplasmic core" evidence="9">
    <location>
        <begin position="21"/>
        <end position="225"/>
    </location>
</feature>
<evidence type="ECO:0000259" key="9">
    <source>
        <dbReference type="Pfam" id="PF12704"/>
    </source>
</evidence>
<feature type="domain" description="ABC3 transporter permease C-terminal" evidence="8">
    <location>
        <begin position="654"/>
        <end position="768"/>
    </location>
</feature>
<dbReference type="Pfam" id="PF12704">
    <property type="entry name" value="MacB_PCD"/>
    <property type="match status" value="1"/>
</dbReference>
<dbReference type="PANTHER" id="PTHR30572:SF4">
    <property type="entry name" value="ABC TRANSPORTER PERMEASE YTRF"/>
    <property type="match status" value="1"/>
</dbReference>
<dbReference type="GO" id="GO:0022857">
    <property type="term" value="F:transmembrane transporter activity"/>
    <property type="evidence" value="ECO:0007669"/>
    <property type="project" value="TreeGrafter"/>
</dbReference>
<keyword evidence="4 7" id="KW-1133">Transmembrane helix</keyword>
<dbReference type="PANTHER" id="PTHR30572">
    <property type="entry name" value="MEMBRANE COMPONENT OF TRANSPORTER-RELATED"/>
    <property type="match status" value="1"/>
</dbReference>
<dbReference type="InterPro" id="IPR025857">
    <property type="entry name" value="MacB_PCD"/>
</dbReference>
<evidence type="ECO:0000313" key="11">
    <source>
        <dbReference type="Proteomes" id="UP000886883"/>
    </source>
</evidence>
<evidence type="ECO:0000259" key="8">
    <source>
        <dbReference type="Pfam" id="PF02687"/>
    </source>
</evidence>
<keyword evidence="5 7" id="KW-0472">Membrane</keyword>
<evidence type="ECO:0000256" key="2">
    <source>
        <dbReference type="ARBA" id="ARBA00022475"/>
    </source>
</evidence>
<evidence type="ECO:0000256" key="6">
    <source>
        <dbReference type="ARBA" id="ARBA00038076"/>
    </source>
</evidence>
<feature type="transmembrane region" description="Helical" evidence="7">
    <location>
        <begin position="424"/>
        <end position="445"/>
    </location>
</feature>
<keyword evidence="2" id="KW-1003">Cell membrane</keyword>
<evidence type="ECO:0000256" key="5">
    <source>
        <dbReference type="ARBA" id="ARBA00023136"/>
    </source>
</evidence>
<gene>
    <name evidence="10" type="ORF">H9763_09580</name>
</gene>
<dbReference type="InterPro" id="IPR003838">
    <property type="entry name" value="ABC3_permease_C"/>
</dbReference>
<evidence type="ECO:0000256" key="7">
    <source>
        <dbReference type="SAM" id="Phobius"/>
    </source>
</evidence>
<sequence>MKSYLDLIPISAGIRRRQNRMTILCILFSVFLVTAMFSVADMMIRTERGFMLSRHGDWHIKLDGIAPEIAARVESRPDVTAAGIASSFNQDGDLPWRIGEKRAALYGTERAWLDRIFHGILEGEFPENDGQVMLSPNAADALDIRIGDFVTLHTPAGDFSFTVSGFGADDRDFYENQTFLVGVYLTRTAFDSILEQNGIGEVLPSCYVQFESAAKAADAMPKLREQYGLPDGAVSENTGVMGIAGESENETVKNIYGLAFILFFLVLASGVLMISGSMNTTVAQRSRFFGMMRCIGASRSQIIRFVRLEALNWCKTAVPMGMAAGTAVSWGICAALRYGIGGEFATTPVFSLSPAGLVSGAAMGVITVLLAAQAPARRAAKVSPMAAVRGGHPAVTSRRAARTDFGRIEISLGVRHAMESKKGWCLMTASFALCIVLMLAFSVLMDFAQLLLPSQAPSSADMALNGYANAMVLDRELVDEIKGIDGVENAYGCSYAEHIPAVSSRAGISEVSLVSYDDTLLSYAEESAARGDLSGIREGTGKVATVFNPDNPLQAGDTLEIGGISLEVSCSLSRGLFGDGPVVVCSQETFDLLVGESKYCLIGVQLKQGASDETADRIRSFENDDVIVSDYRESNRQDSATWLASRIVVYGFWSIIAVITLFNIVNSISMSAAARTRQYGAMRAVGMDGAQLSGMIGAEALTYAVSGLLLGFAAGIPLNRFLYGTLITPYFGLTWSPPAGLLAAVSLFVFASAAIAFYAPAKRLRRLDVTAAIGEL</sequence>
<dbReference type="InterPro" id="IPR050250">
    <property type="entry name" value="Macrolide_Exporter_MacB"/>
</dbReference>
<evidence type="ECO:0000256" key="3">
    <source>
        <dbReference type="ARBA" id="ARBA00022692"/>
    </source>
</evidence>
<protein>
    <submittedName>
        <fullName evidence="10">ABC transporter permease</fullName>
    </submittedName>
</protein>
<feature type="transmembrane region" description="Helical" evidence="7">
    <location>
        <begin position="317"/>
        <end position="340"/>
    </location>
</feature>
<name>A0A9D2MTE9_9FIRM</name>
<feature type="transmembrane region" description="Helical" evidence="7">
    <location>
        <begin position="21"/>
        <end position="44"/>
    </location>
</feature>
<feature type="transmembrane region" description="Helical" evidence="7">
    <location>
        <begin position="255"/>
        <end position="275"/>
    </location>
</feature>
<proteinExistence type="inferred from homology"/>
<comment type="subcellular location">
    <subcellularLocation>
        <location evidence="1">Cell membrane</location>
        <topology evidence="1">Multi-pass membrane protein</topology>
    </subcellularLocation>
</comment>
<organism evidence="10 11">
    <name type="scientific">Candidatus Eisenbergiella merdigallinarum</name>
    <dbReference type="NCBI Taxonomy" id="2838552"/>
    <lineage>
        <taxon>Bacteria</taxon>
        <taxon>Bacillati</taxon>
        <taxon>Bacillota</taxon>
        <taxon>Clostridia</taxon>
        <taxon>Lachnospirales</taxon>
        <taxon>Lachnospiraceae</taxon>
        <taxon>Eisenbergiella</taxon>
    </lineage>
</organism>
<comment type="caution">
    <text evidence="10">The sequence shown here is derived from an EMBL/GenBank/DDBJ whole genome shotgun (WGS) entry which is preliminary data.</text>
</comment>
<reference evidence="10" key="2">
    <citation type="submission" date="2021-04" db="EMBL/GenBank/DDBJ databases">
        <authorList>
            <person name="Gilroy R."/>
        </authorList>
    </citation>
    <scope>NUCLEOTIDE SEQUENCE</scope>
    <source>
        <strain evidence="10">USAMLcec3-2134</strain>
    </source>
</reference>
<dbReference type="GO" id="GO:0005886">
    <property type="term" value="C:plasma membrane"/>
    <property type="evidence" value="ECO:0007669"/>
    <property type="project" value="UniProtKB-SubCell"/>
</dbReference>
<feature type="transmembrane region" description="Helical" evidence="7">
    <location>
        <begin position="738"/>
        <end position="759"/>
    </location>
</feature>
<dbReference type="AlphaFoldDB" id="A0A9D2MTE9"/>
<dbReference type="Pfam" id="PF02687">
    <property type="entry name" value="FtsX"/>
    <property type="match status" value="2"/>
</dbReference>
<comment type="similarity">
    <text evidence="6">Belongs to the ABC-4 integral membrane protein family.</text>
</comment>
<feature type="transmembrane region" description="Helical" evidence="7">
    <location>
        <begin position="352"/>
        <end position="372"/>
    </location>
</feature>
<feature type="domain" description="ABC3 transporter permease C-terminal" evidence="8">
    <location>
        <begin position="261"/>
        <end position="384"/>
    </location>
</feature>
<reference evidence="10" key="1">
    <citation type="journal article" date="2021" name="PeerJ">
        <title>Extensive microbial diversity within the chicken gut microbiome revealed by metagenomics and culture.</title>
        <authorList>
            <person name="Gilroy R."/>
            <person name="Ravi A."/>
            <person name="Getino M."/>
            <person name="Pursley I."/>
            <person name="Horton D.L."/>
            <person name="Alikhan N.F."/>
            <person name="Baker D."/>
            <person name="Gharbi K."/>
            <person name="Hall N."/>
            <person name="Watson M."/>
            <person name="Adriaenssens E.M."/>
            <person name="Foster-Nyarko E."/>
            <person name="Jarju S."/>
            <person name="Secka A."/>
            <person name="Antonio M."/>
            <person name="Oren A."/>
            <person name="Chaudhuri R.R."/>
            <person name="La Ragione R."/>
            <person name="Hildebrand F."/>
            <person name="Pallen M.J."/>
        </authorList>
    </citation>
    <scope>NUCLEOTIDE SEQUENCE</scope>
    <source>
        <strain evidence="10">USAMLcec3-2134</strain>
    </source>
</reference>